<reference evidence="1" key="2">
    <citation type="submission" date="2021-09" db="EMBL/GenBank/DDBJ databases">
        <authorList>
            <person name="Jia N."/>
            <person name="Wang J."/>
            <person name="Shi W."/>
            <person name="Du L."/>
            <person name="Sun Y."/>
            <person name="Zhan W."/>
            <person name="Jiang J."/>
            <person name="Wang Q."/>
            <person name="Zhang B."/>
            <person name="Ji P."/>
            <person name="Sakyi L.B."/>
            <person name="Cui X."/>
            <person name="Yuan T."/>
            <person name="Jiang B."/>
            <person name="Yang W."/>
            <person name="Lam T.T.-Y."/>
            <person name="Chang Q."/>
            <person name="Ding S."/>
            <person name="Wang X."/>
            <person name="Zhu J."/>
            <person name="Ruan X."/>
            <person name="Zhao L."/>
            <person name="Wei J."/>
            <person name="Que T."/>
            <person name="Du C."/>
            <person name="Cheng J."/>
            <person name="Dai P."/>
            <person name="Han X."/>
            <person name="Huang E."/>
            <person name="Gao Y."/>
            <person name="Liu J."/>
            <person name="Shao H."/>
            <person name="Ye R."/>
            <person name="Li L."/>
            <person name="Wei W."/>
            <person name="Wang X."/>
            <person name="Wang C."/>
            <person name="Huo Q."/>
            <person name="Li W."/>
            <person name="Guo W."/>
            <person name="Chen H."/>
            <person name="Chen S."/>
            <person name="Zhou L."/>
            <person name="Zhou L."/>
            <person name="Ni X."/>
            <person name="Tian J."/>
            <person name="Zhou Y."/>
            <person name="Sheng Y."/>
            <person name="Liu T."/>
            <person name="Pan Y."/>
            <person name="Xia L."/>
            <person name="Li J."/>
            <person name="Zhao F."/>
            <person name="Cao W."/>
        </authorList>
    </citation>
    <scope>NUCLEOTIDE SEQUENCE</scope>
    <source>
        <strain evidence="1">Rsan-2018</strain>
        <tissue evidence="1">Larvae</tissue>
    </source>
</reference>
<dbReference type="InterPro" id="IPR017853">
    <property type="entry name" value="GH"/>
</dbReference>
<reference evidence="1" key="1">
    <citation type="journal article" date="2020" name="Cell">
        <title>Large-Scale Comparative Analyses of Tick Genomes Elucidate Their Genetic Diversity and Vector Capacities.</title>
        <authorList>
            <consortium name="Tick Genome and Microbiome Consortium (TIGMIC)"/>
            <person name="Jia N."/>
            <person name="Wang J."/>
            <person name="Shi W."/>
            <person name="Du L."/>
            <person name="Sun Y."/>
            <person name="Zhan W."/>
            <person name="Jiang J.F."/>
            <person name="Wang Q."/>
            <person name="Zhang B."/>
            <person name="Ji P."/>
            <person name="Bell-Sakyi L."/>
            <person name="Cui X.M."/>
            <person name="Yuan T.T."/>
            <person name="Jiang B.G."/>
            <person name="Yang W.F."/>
            <person name="Lam T.T."/>
            <person name="Chang Q.C."/>
            <person name="Ding S.J."/>
            <person name="Wang X.J."/>
            <person name="Zhu J.G."/>
            <person name="Ruan X.D."/>
            <person name="Zhao L."/>
            <person name="Wei J.T."/>
            <person name="Ye R.Z."/>
            <person name="Que T.C."/>
            <person name="Du C.H."/>
            <person name="Zhou Y.H."/>
            <person name="Cheng J.X."/>
            <person name="Dai P.F."/>
            <person name="Guo W.B."/>
            <person name="Han X.H."/>
            <person name="Huang E.J."/>
            <person name="Li L.F."/>
            <person name="Wei W."/>
            <person name="Gao Y.C."/>
            <person name="Liu J.Z."/>
            <person name="Shao H.Z."/>
            <person name="Wang X."/>
            <person name="Wang C.C."/>
            <person name="Yang T.C."/>
            <person name="Huo Q.B."/>
            <person name="Li W."/>
            <person name="Chen H.Y."/>
            <person name="Chen S.E."/>
            <person name="Zhou L.G."/>
            <person name="Ni X.B."/>
            <person name="Tian J.H."/>
            <person name="Sheng Y."/>
            <person name="Liu T."/>
            <person name="Pan Y.S."/>
            <person name="Xia L.Y."/>
            <person name="Li J."/>
            <person name="Zhao F."/>
            <person name="Cao W.C."/>
        </authorList>
    </citation>
    <scope>NUCLEOTIDE SEQUENCE</scope>
    <source>
        <strain evidence="1">Rsan-2018</strain>
    </source>
</reference>
<dbReference type="SUPFAM" id="SSF51445">
    <property type="entry name" value="(Trans)glycosidases"/>
    <property type="match status" value="1"/>
</dbReference>
<keyword evidence="2" id="KW-1185">Reference proteome</keyword>
<organism evidence="1 2">
    <name type="scientific">Rhipicephalus sanguineus</name>
    <name type="common">Brown dog tick</name>
    <name type="synonym">Ixodes sanguineus</name>
    <dbReference type="NCBI Taxonomy" id="34632"/>
    <lineage>
        <taxon>Eukaryota</taxon>
        <taxon>Metazoa</taxon>
        <taxon>Ecdysozoa</taxon>
        <taxon>Arthropoda</taxon>
        <taxon>Chelicerata</taxon>
        <taxon>Arachnida</taxon>
        <taxon>Acari</taxon>
        <taxon>Parasitiformes</taxon>
        <taxon>Ixodida</taxon>
        <taxon>Ixodoidea</taxon>
        <taxon>Ixodidae</taxon>
        <taxon>Rhipicephalinae</taxon>
        <taxon>Rhipicephalus</taxon>
        <taxon>Rhipicephalus</taxon>
    </lineage>
</organism>
<dbReference type="PANTHER" id="PTHR21040">
    <property type="entry name" value="BCDNA.GH04120"/>
    <property type="match status" value="1"/>
</dbReference>
<proteinExistence type="predicted"/>
<name>A0A9D4PPR7_RHISA</name>
<dbReference type="GO" id="GO:0015929">
    <property type="term" value="F:hexosaminidase activity"/>
    <property type="evidence" value="ECO:0007669"/>
    <property type="project" value="InterPro"/>
</dbReference>
<sequence>MAGAYIWDDMLRQISAEKLKPLGKLVEPMVWTYVKDVYRFISYSNWATYSEAFEAIWAASAFKGAFGETLTVPNVRMHLENNEGIVVTGWQRYDHFATLCELFPAGLPSLILNLLVLSNGAYSTELLSRFHSLLKCSHSRLIAKPSRRQTTTCHDVTVGKAWITEYNVRRNLTLPTARDVLREVFDEYTVAEWIEQNIYPWVLRLEKLWNDALSIKKTRTWPVRPLEPLPDLRRFNVGESDET</sequence>
<dbReference type="VEuPathDB" id="VectorBase:RSAN_029153"/>
<dbReference type="Gene3D" id="3.20.20.80">
    <property type="entry name" value="Glycosidases"/>
    <property type="match status" value="1"/>
</dbReference>
<evidence type="ECO:0000313" key="2">
    <source>
        <dbReference type="Proteomes" id="UP000821837"/>
    </source>
</evidence>
<dbReference type="Proteomes" id="UP000821837">
    <property type="component" value="Chromosome 6"/>
</dbReference>
<comment type="caution">
    <text evidence="1">The sequence shown here is derived from an EMBL/GenBank/DDBJ whole genome shotgun (WGS) entry which is preliminary data.</text>
</comment>
<protein>
    <submittedName>
        <fullName evidence="1">Uncharacterized protein</fullName>
    </submittedName>
</protein>
<gene>
    <name evidence="1" type="ORF">HPB52_020260</name>
</gene>
<dbReference type="EMBL" id="JABSTV010001252">
    <property type="protein sequence ID" value="KAH7948290.1"/>
    <property type="molecule type" value="Genomic_DNA"/>
</dbReference>
<accession>A0A9D4PPR7</accession>
<evidence type="ECO:0000313" key="1">
    <source>
        <dbReference type="EMBL" id="KAH7948290.1"/>
    </source>
</evidence>
<dbReference type="PANTHER" id="PTHR21040:SF8">
    <property type="entry name" value="BCDNA.GH04120"/>
    <property type="match status" value="1"/>
</dbReference>
<dbReference type="InterPro" id="IPR038901">
    <property type="entry name" value="HEXDC-like"/>
</dbReference>
<dbReference type="AlphaFoldDB" id="A0A9D4PPR7"/>